<dbReference type="GO" id="GO:0008270">
    <property type="term" value="F:zinc ion binding"/>
    <property type="evidence" value="ECO:0007669"/>
    <property type="project" value="InterPro"/>
</dbReference>
<evidence type="ECO:0000259" key="9">
    <source>
        <dbReference type="PROSITE" id="PS50048"/>
    </source>
</evidence>
<keyword evidence="5" id="KW-0238">DNA-binding</keyword>
<evidence type="ECO:0000256" key="3">
    <source>
        <dbReference type="ARBA" id="ARBA00022833"/>
    </source>
</evidence>
<feature type="domain" description="Zn(2)-C6 fungal-type" evidence="9">
    <location>
        <begin position="17"/>
        <end position="47"/>
    </location>
</feature>
<dbReference type="CDD" id="cd12148">
    <property type="entry name" value="fungal_TF_MHR"/>
    <property type="match status" value="1"/>
</dbReference>
<keyword evidence="11" id="KW-1185">Reference proteome</keyword>
<reference evidence="10" key="1">
    <citation type="journal article" date="2020" name="Stud. Mycol.">
        <title>101 Dothideomycetes genomes: a test case for predicting lifestyles and emergence of pathogens.</title>
        <authorList>
            <person name="Haridas S."/>
            <person name="Albert R."/>
            <person name="Binder M."/>
            <person name="Bloem J."/>
            <person name="Labutti K."/>
            <person name="Salamov A."/>
            <person name="Andreopoulos B."/>
            <person name="Baker S."/>
            <person name="Barry K."/>
            <person name="Bills G."/>
            <person name="Bluhm B."/>
            <person name="Cannon C."/>
            <person name="Castanera R."/>
            <person name="Culley D."/>
            <person name="Daum C."/>
            <person name="Ezra D."/>
            <person name="Gonzalez J."/>
            <person name="Henrissat B."/>
            <person name="Kuo A."/>
            <person name="Liang C."/>
            <person name="Lipzen A."/>
            <person name="Lutzoni F."/>
            <person name="Magnuson J."/>
            <person name="Mondo S."/>
            <person name="Nolan M."/>
            <person name="Ohm R."/>
            <person name="Pangilinan J."/>
            <person name="Park H.-J."/>
            <person name="Ramirez L."/>
            <person name="Alfaro M."/>
            <person name="Sun H."/>
            <person name="Tritt A."/>
            <person name="Yoshinaga Y."/>
            <person name="Zwiers L.-H."/>
            <person name="Turgeon B."/>
            <person name="Goodwin S."/>
            <person name="Spatafora J."/>
            <person name="Crous P."/>
            <person name="Grigoriev I."/>
        </authorList>
    </citation>
    <scope>NUCLEOTIDE SEQUENCE</scope>
    <source>
        <strain evidence="10">CBS 123094</strain>
    </source>
</reference>
<dbReference type="EMBL" id="ML977560">
    <property type="protein sequence ID" value="KAF2006166.1"/>
    <property type="molecule type" value="Genomic_DNA"/>
</dbReference>
<dbReference type="SMART" id="SM00066">
    <property type="entry name" value="GAL4"/>
    <property type="match status" value="1"/>
</dbReference>
<evidence type="ECO:0000313" key="11">
    <source>
        <dbReference type="Proteomes" id="UP000799779"/>
    </source>
</evidence>
<feature type="compositionally biased region" description="Low complexity" evidence="8">
    <location>
        <begin position="181"/>
        <end position="191"/>
    </location>
</feature>
<proteinExistence type="predicted"/>
<dbReference type="GO" id="GO:0000981">
    <property type="term" value="F:DNA-binding transcription factor activity, RNA polymerase II-specific"/>
    <property type="evidence" value="ECO:0007669"/>
    <property type="project" value="InterPro"/>
</dbReference>
<evidence type="ECO:0000256" key="8">
    <source>
        <dbReference type="SAM" id="MobiDB-lite"/>
    </source>
</evidence>
<organism evidence="10 11">
    <name type="scientific">Amniculicola lignicola CBS 123094</name>
    <dbReference type="NCBI Taxonomy" id="1392246"/>
    <lineage>
        <taxon>Eukaryota</taxon>
        <taxon>Fungi</taxon>
        <taxon>Dikarya</taxon>
        <taxon>Ascomycota</taxon>
        <taxon>Pezizomycotina</taxon>
        <taxon>Dothideomycetes</taxon>
        <taxon>Pleosporomycetidae</taxon>
        <taxon>Pleosporales</taxon>
        <taxon>Amniculicolaceae</taxon>
        <taxon>Amniculicola</taxon>
    </lineage>
</organism>
<protein>
    <recommendedName>
        <fullName evidence="9">Zn(2)-C6 fungal-type domain-containing protein</fullName>
    </recommendedName>
</protein>
<evidence type="ECO:0000256" key="5">
    <source>
        <dbReference type="ARBA" id="ARBA00023125"/>
    </source>
</evidence>
<keyword evidence="2" id="KW-0479">Metal-binding</keyword>
<dbReference type="GO" id="GO:0005634">
    <property type="term" value="C:nucleus"/>
    <property type="evidence" value="ECO:0007669"/>
    <property type="project" value="UniProtKB-SubCell"/>
</dbReference>
<dbReference type="InterPro" id="IPR001138">
    <property type="entry name" value="Zn2Cys6_DnaBD"/>
</dbReference>
<dbReference type="OrthoDB" id="2399539at2759"/>
<dbReference type="PROSITE" id="PS00463">
    <property type="entry name" value="ZN2_CY6_FUNGAL_1"/>
    <property type="match status" value="1"/>
</dbReference>
<evidence type="ECO:0000313" key="10">
    <source>
        <dbReference type="EMBL" id="KAF2006166.1"/>
    </source>
</evidence>
<dbReference type="GO" id="GO:0043565">
    <property type="term" value="F:sequence-specific DNA binding"/>
    <property type="evidence" value="ECO:0007669"/>
    <property type="project" value="TreeGrafter"/>
</dbReference>
<gene>
    <name evidence="10" type="ORF">P154DRAFT_517849</name>
</gene>
<evidence type="ECO:0000256" key="4">
    <source>
        <dbReference type="ARBA" id="ARBA00023015"/>
    </source>
</evidence>
<name>A0A6A5X2Q5_9PLEO</name>
<dbReference type="PANTHER" id="PTHR47782:SF1">
    <property type="entry name" value="PYRIMIDINE PATHWAY REGULATORY PROTEIN 1"/>
    <property type="match status" value="1"/>
</dbReference>
<dbReference type="InterPro" id="IPR036864">
    <property type="entry name" value="Zn2-C6_fun-type_DNA-bd_sf"/>
</dbReference>
<evidence type="ECO:0000256" key="1">
    <source>
        <dbReference type="ARBA" id="ARBA00004123"/>
    </source>
</evidence>
<dbReference type="Gene3D" id="4.10.240.10">
    <property type="entry name" value="Zn(2)-C6 fungal-type DNA-binding domain"/>
    <property type="match status" value="1"/>
</dbReference>
<dbReference type="SUPFAM" id="SSF57701">
    <property type="entry name" value="Zn2/Cys6 DNA-binding domain"/>
    <property type="match status" value="1"/>
</dbReference>
<dbReference type="CDD" id="cd00067">
    <property type="entry name" value="GAL4"/>
    <property type="match status" value="1"/>
</dbReference>
<evidence type="ECO:0000256" key="7">
    <source>
        <dbReference type="ARBA" id="ARBA00023242"/>
    </source>
</evidence>
<dbReference type="Proteomes" id="UP000799779">
    <property type="component" value="Unassembled WGS sequence"/>
</dbReference>
<dbReference type="PANTHER" id="PTHR47782">
    <property type="entry name" value="ZN(II)2CYS6 TRANSCRIPTION FACTOR (EUROFUNG)-RELATED"/>
    <property type="match status" value="1"/>
</dbReference>
<sequence length="322" mass="35903">MDSPLQSTPRLSRGVTACQRCRRRKQKCDLKRPDCSNCEGANVRCLTYHSGKHAEIPRNYLFDLEAQVAKLTQENQELRTQTRPNPVIGADQASFEPSSPAIRELRNASVEESTASEDSPIHVQDLVQSVRNVVVEPTGQPRFLGPSSGITLARMVMASIRIDALPPTALFPKQRPHRHTSSTSVSSTESSLPPRHAADHLIDVYFQYRTPHLPIMERSQVEEALESAYLAPEGHQPSDRGKERDIFMTYMVFAIALCNVPNPSGSTGRVMQSEGCFRSAVGWIEKVITYSKADLETLRAVLLLAQFVSMCPCVTVNRPYRL</sequence>
<dbReference type="AlphaFoldDB" id="A0A6A5X2Q5"/>
<feature type="region of interest" description="Disordered" evidence="8">
    <location>
        <begin position="170"/>
        <end position="194"/>
    </location>
</feature>
<keyword evidence="3" id="KW-0862">Zinc</keyword>
<comment type="subcellular location">
    <subcellularLocation>
        <location evidence="1">Nucleus</location>
    </subcellularLocation>
</comment>
<accession>A0A6A5X2Q5</accession>
<keyword evidence="4" id="KW-0805">Transcription regulation</keyword>
<dbReference type="InterPro" id="IPR052202">
    <property type="entry name" value="Yeast_MetPath_Reg"/>
</dbReference>
<evidence type="ECO:0000256" key="6">
    <source>
        <dbReference type="ARBA" id="ARBA00023163"/>
    </source>
</evidence>
<dbReference type="GO" id="GO:0045944">
    <property type="term" value="P:positive regulation of transcription by RNA polymerase II"/>
    <property type="evidence" value="ECO:0007669"/>
    <property type="project" value="TreeGrafter"/>
</dbReference>
<dbReference type="PROSITE" id="PS50048">
    <property type="entry name" value="ZN2_CY6_FUNGAL_2"/>
    <property type="match status" value="1"/>
</dbReference>
<keyword evidence="7" id="KW-0539">Nucleus</keyword>
<dbReference type="Pfam" id="PF00172">
    <property type="entry name" value="Zn_clus"/>
    <property type="match status" value="1"/>
</dbReference>
<feature type="region of interest" description="Disordered" evidence="8">
    <location>
        <begin position="76"/>
        <end position="96"/>
    </location>
</feature>
<keyword evidence="6" id="KW-0804">Transcription</keyword>
<evidence type="ECO:0000256" key="2">
    <source>
        <dbReference type="ARBA" id="ARBA00022723"/>
    </source>
</evidence>